<comment type="caution">
    <text evidence="7">The sequence shown here is derived from an EMBL/GenBank/DDBJ whole genome shotgun (WGS) entry which is preliminary data.</text>
</comment>
<keyword evidence="4 6" id="KW-1133">Transmembrane helix</keyword>
<sequence>MECNRTKLSSVLSYIMIIVNITSGLFFTPWLMHRLGTSQYAIYTLGMSIISYLTIELGISEIVTRISLKYIIEGNRQQVNRLMSIAIRIYLMIDILILILAIVMYFFIDSFFTNLTLSEIDLFRNVFIICAATVIVIFWEIPFEGLYAAYGKIYVNRLVGLGYKLSYVLVTVISISLYNSVIIVVLCYAVLTISTKVFLYLYITRKNNIVIDLHTHDREITKNLLGMSGWIIIAIVSSRYFYAIIPTLLGRFSNSFEITTFSVASAVEGYLFLFSNALNGIFLPRITRMAMSNDDEGITDLLIRIGRIQLMIISCIIIGIIGFGQEFISFWVGSEYKNAYVCLILILIPCIVHLTQTVALEATFAKNRIRERAIVYAVGTIISTVLTCILAPEFGAIGAAIGICVAELLCYEIGMNFVYKKMLNINIRHFFVQTHLKLLPPLIISLMTAFVVNQLIEESTIIVFLTEVGIWAAIHLILLYTLGCNTSEKDVIKAILMYR</sequence>
<proteinExistence type="predicted"/>
<feature type="transmembrane region" description="Helical" evidence="6">
    <location>
        <begin position="269"/>
        <end position="287"/>
    </location>
</feature>
<feature type="transmembrane region" description="Helical" evidence="6">
    <location>
        <begin position="181"/>
        <end position="203"/>
    </location>
</feature>
<feature type="transmembrane region" description="Helical" evidence="6">
    <location>
        <begin position="85"/>
        <end position="107"/>
    </location>
</feature>
<keyword evidence="3 6" id="KW-0812">Transmembrane</keyword>
<dbReference type="PANTHER" id="PTHR30250:SF26">
    <property type="entry name" value="PSMA PROTEIN"/>
    <property type="match status" value="1"/>
</dbReference>
<feature type="transmembrane region" description="Helical" evidence="6">
    <location>
        <begin position="373"/>
        <end position="392"/>
    </location>
</feature>
<feature type="transmembrane region" description="Helical" evidence="6">
    <location>
        <begin position="12"/>
        <end position="30"/>
    </location>
</feature>
<dbReference type="HOGENOM" id="CLU_040010_0_0_9"/>
<evidence type="ECO:0000256" key="4">
    <source>
        <dbReference type="ARBA" id="ARBA00022989"/>
    </source>
</evidence>
<feature type="transmembrane region" description="Helical" evidence="6">
    <location>
        <begin position="42"/>
        <end position="64"/>
    </location>
</feature>
<organism evidence="7 8">
    <name type="scientific">[Clostridium] clostridioforme 90A8</name>
    <dbReference type="NCBI Taxonomy" id="999408"/>
    <lineage>
        <taxon>Bacteria</taxon>
        <taxon>Bacillati</taxon>
        <taxon>Bacillota</taxon>
        <taxon>Clostridia</taxon>
        <taxon>Lachnospirales</taxon>
        <taxon>Lachnospiraceae</taxon>
        <taxon>Enterocloster</taxon>
    </lineage>
</organism>
<comment type="subcellular location">
    <subcellularLocation>
        <location evidence="1">Cell membrane</location>
        <topology evidence="1">Multi-pass membrane protein</topology>
    </subcellularLocation>
</comment>
<feature type="transmembrane region" description="Helical" evidence="6">
    <location>
        <begin position="462"/>
        <end position="483"/>
    </location>
</feature>
<dbReference type="AlphaFoldDB" id="A0A0E2HEK1"/>
<keyword evidence="5 6" id="KW-0472">Membrane</keyword>
<dbReference type="GO" id="GO:0005886">
    <property type="term" value="C:plasma membrane"/>
    <property type="evidence" value="ECO:0007669"/>
    <property type="project" value="UniProtKB-SubCell"/>
</dbReference>
<reference evidence="7 8" key="1">
    <citation type="submission" date="2013-01" db="EMBL/GenBank/DDBJ databases">
        <title>The Genome Sequence of Clostridium clostridioforme 90A8.</title>
        <authorList>
            <consortium name="The Broad Institute Genome Sequencing Platform"/>
            <person name="Earl A."/>
            <person name="Ward D."/>
            <person name="Feldgarden M."/>
            <person name="Gevers D."/>
            <person name="Courvalin P."/>
            <person name="Lambert T."/>
            <person name="Walker B."/>
            <person name="Young S.K."/>
            <person name="Zeng Q."/>
            <person name="Gargeya S."/>
            <person name="Fitzgerald M."/>
            <person name="Haas B."/>
            <person name="Abouelleil A."/>
            <person name="Alvarado L."/>
            <person name="Arachchi H.M."/>
            <person name="Berlin A.M."/>
            <person name="Chapman S.B."/>
            <person name="Dewar J."/>
            <person name="Goldberg J."/>
            <person name="Griggs A."/>
            <person name="Gujja S."/>
            <person name="Hansen M."/>
            <person name="Howarth C."/>
            <person name="Imamovic A."/>
            <person name="Larimer J."/>
            <person name="McCowan C."/>
            <person name="Murphy C."/>
            <person name="Neiman D."/>
            <person name="Pearson M."/>
            <person name="Priest M."/>
            <person name="Roberts A."/>
            <person name="Saif S."/>
            <person name="Shea T."/>
            <person name="Sisk P."/>
            <person name="Sykes S."/>
            <person name="Wortman J."/>
            <person name="Nusbaum C."/>
            <person name="Birren B."/>
        </authorList>
    </citation>
    <scope>NUCLEOTIDE SEQUENCE [LARGE SCALE GENOMIC DNA]</scope>
    <source>
        <strain evidence="7 8">90A8</strain>
    </source>
</reference>
<dbReference type="PATRIC" id="fig|999408.3.peg.1120"/>
<evidence type="ECO:0000256" key="1">
    <source>
        <dbReference type="ARBA" id="ARBA00004651"/>
    </source>
</evidence>
<feature type="transmembrane region" description="Helical" evidence="6">
    <location>
        <begin position="338"/>
        <end position="361"/>
    </location>
</feature>
<name>A0A0E2HEK1_9FIRM</name>
<dbReference type="EMBL" id="AGYR01000007">
    <property type="protein sequence ID" value="ENZ18730.1"/>
    <property type="molecule type" value="Genomic_DNA"/>
</dbReference>
<protein>
    <submittedName>
        <fullName evidence="7">Uncharacterized protein</fullName>
    </submittedName>
</protein>
<feature type="transmembrane region" description="Helical" evidence="6">
    <location>
        <begin position="398"/>
        <end position="418"/>
    </location>
</feature>
<evidence type="ECO:0000256" key="2">
    <source>
        <dbReference type="ARBA" id="ARBA00022475"/>
    </source>
</evidence>
<evidence type="ECO:0000256" key="6">
    <source>
        <dbReference type="SAM" id="Phobius"/>
    </source>
</evidence>
<feature type="transmembrane region" description="Helical" evidence="6">
    <location>
        <begin position="438"/>
        <end position="456"/>
    </location>
</feature>
<keyword evidence="2" id="KW-1003">Cell membrane</keyword>
<dbReference type="InterPro" id="IPR050833">
    <property type="entry name" value="Poly_Biosynth_Transport"/>
</dbReference>
<evidence type="ECO:0000256" key="5">
    <source>
        <dbReference type="ARBA" id="ARBA00023136"/>
    </source>
</evidence>
<feature type="transmembrane region" description="Helical" evidence="6">
    <location>
        <begin position="224"/>
        <end position="249"/>
    </location>
</feature>
<gene>
    <name evidence="7" type="ORF">HMPREF1090_01047</name>
</gene>
<dbReference type="PANTHER" id="PTHR30250">
    <property type="entry name" value="PST FAMILY PREDICTED COLANIC ACID TRANSPORTER"/>
    <property type="match status" value="1"/>
</dbReference>
<dbReference type="RefSeq" id="WP_002584025.1">
    <property type="nucleotide sequence ID" value="NZ_KB850998.1"/>
</dbReference>
<evidence type="ECO:0000313" key="8">
    <source>
        <dbReference type="Proteomes" id="UP000013085"/>
    </source>
</evidence>
<accession>A0A0E2HEK1</accession>
<feature type="transmembrane region" description="Helical" evidence="6">
    <location>
        <begin position="122"/>
        <end position="142"/>
    </location>
</feature>
<feature type="transmembrane region" description="Helical" evidence="6">
    <location>
        <begin position="308"/>
        <end position="332"/>
    </location>
</feature>
<evidence type="ECO:0000313" key="7">
    <source>
        <dbReference type="EMBL" id="ENZ18730.1"/>
    </source>
</evidence>
<evidence type="ECO:0000256" key="3">
    <source>
        <dbReference type="ARBA" id="ARBA00022692"/>
    </source>
</evidence>
<dbReference type="Proteomes" id="UP000013085">
    <property type="component" value="Unassembled WGS sequence"/>
</dbReference>
<feature type="transmembrane region" description="Helical" evidence="6">
    <location>
        <begin position="154"/>
        <end position="175"/>
    </location>
</feature>